<dbReference type="Gramene" id="PRQ36990">
    <property type="protein sequence ID" value="PRQ36990"/>
    <property type="gene ID" value="RchiOBHm_Chr4g0397631"/>
</dbReference>
<reference evidence="6 7" key="1">
    <citation type="journal article" date="2018" name="Nat. Genet.">
        <title>The Rosa genome provides new insights in the design of modern roses.</title>
        <authorList>
            <person name="Bendahmane M."/>
        </authorList>
    </citation>
    <scope>NUCLEOTIDE SEQUENCE [LARGE SCALE GENOMIC DNA]</scope>
    <source>
        <strain evidence="7">cv. Old Blush</strain>
    </source>
</reference>
<name>A0A2P6QS44_ROSCH</name>
<dbReference type="STRING" id="74649.A0A2P6QS44"/>
<dbReference type="InterPro" id="IPR051348">
    <property type="entry name" value="U-box_ubiquitin_ligases"/>
</dbReference>
<dbReference type="Gene3D" id="3.40.50.620">
    <property type="entry name" value="HUPs"/>
    <property type="match status" value="1"/>
</dbReference>
<keyword evidence="3" id="KW-0833">Ubl conjugation pathway</keyword>
<comment type="catalytic activity">
    <reaction evidence="1">
        <text>S-ubiquitinyl-[E2 ubiquitin-conjugating enzyme]-L-cysteine + [acceptor protein]-L-lysine = [E2 ubiquitin-conjugating enzyme]-L-cysteine + N(6)-ubiquitinyl-[acceptor protein]-L-lysine.</text>
        <dbReference type="EC" id="2.3.2.27"/>
    </reaction>
</comment>
<proteinExistence type="predicted"/>
<dbReference type="GO" id="GO:0061630">
    <property type="term" value="F:ubiquitin protein ligase activity"/>
    <property type="evidence" value="ECO:0007669"/>
    <property type="project" value="UniProtKB-EC"/>
</dbReference>
<evidence type="ECO:0000256" key="4">
    <source>
        <dbReference type="SAM" id="MobiDB-lite"/>
    </source>
</evidence>
<feature type="region of interest" description="Disordered" evidence="4">
    <location>
        <begin position="21"/>
        <end position="42"/>
    </location>
</feature>
<dbReference type="SUPFAM" id="SSF52402">
    <property type="entry name" value="Adenine nucleotide alpha hydrolases-like"/>
    <property type="match status" value="1"/>
</dbReference>
<evidence type="ECO:0000256" key="1">
    <source>
        <dbReference type="ARBA" id="ARBA00000900"/>
    </source>
</evidence>
<dbReference type="OMA" id="YFTIYVY"/>
<sequence>MFGSKNNMFSVDSFNLKEGGGGRGERVMWNSNSSNSGKRRQYNGGPIAVGVSGDKASQNALRWAIDNLVTPPSDGVVVKLIHVAQGSPCPIVSPVGHCGNLVGKPNYLLKRGQAFDPIEEILLPFRCYCTRKRVPFEIVILKDHDVAKALIDHISSRGIGNLILGASSRNGFSKRYGYHYQSISSFPFSALSHYICFVELMNFFLFLFGICRLFKTSDIPSSVQKLAPDFCNVFTISKGKICAVRAACRRVPALPTLPEESNYIAASSKSYDEVSVQEPDMDTGHSFVGSERRSTDSMLYSFYENFGQAESTQISSMSLKVDITESASESDFGSFDGLNTMHEMPSAEQHNGSGNPFLSQKVLEEMEEEMKSLRMELKQTIEMYHAAYKEALTAKQKATELQEGKMKEELRLEEALLTLEATTAALKNEKEKSKAAILAVEAAQRLVEEEVQKRVNADKMEENKVLDTFGQFFLALKYQSLFHIVVALILFYVYFSIF</sequence>
<dbReference type="CDD" id="cd01989">
    <property type="entry name" value="USP_STK_Ubox_N"/>
    <property type="match status" value="1"/>
</dbReference>
<keyword evidence="5" id="KW-0812">Transmembrane</keyword>
<feature type="transmembrane region" description="Helical" evidence="5">
    <location>
        <begin position="480"/>
        <end position="497"/>
    </location>
</feature>
<gene>
    <name evidence="6" type="ORF">RchiOBHm_Chr4g0397631</name>
</gene>
<protein>
    <recommendedName>
        <fullName evidence="2">RING-type E3 ubiquitin transferase</fullName>
        <ecNumber evidence="2">2.3.2.27</ecNumber>
    </recommendedName>
</protein>
<organism evidence="6 7">
    <name type="scientific">Rosa chinensis</name>
    <name type="common">China rose</name>
    <dbReference type="NCBI Taxonomy" id="74649"/>
    <lineage>
        <taxon>Eukaryota</taxon>
        <taxon>Viridiplantae</taxon>
        <taxon>Streptophyta</taxon>
        <taxon>Embryophyta</taxon>
        <taxon>Tracheophyta</taxon>
        <taxon>Spermatophyta</taxon>
        <taxon>Magnoliopsida</taxon>
        <taxon>eudicotyledons</taxon>
        <taxon>Gunneridae</taxon>
        <taxon>Pentapetalae</taxon>
        <taxon>rosids</taxon>
        <taxon>fabids</taxon>
        <taxon>Rosales</taxon>
        <taxon>Rosaceae</taxon>
        <taxon>Rosoideae</taxon>
        <taxon>Rosoideae incertae sedis</taxon>
        <taxon>Rosa</taxon>
    </lineage>
</organism>
<dbReference type="InterPro" id="IPR014729">
    <property type="entry name" value="Rossmann-like_a/b/a_fold"/>
</dbReference>
<accession>A0A2P6QS44</accession>
<dbReference type="Proteomes" id="UP000238479">
    <property type="component" value="Chromosome 4"/>
</dbReference>
<evidence type="ECO:0000256" key="3">
    <source>
        <dbReference type="ARBA" id="ARBA00022786"/>
    </source>
</evidence>
<dbReference type="PANTHER" id="PTHR45647">
    <property type="entry name" value="OS02G0152300 PROTEIN"/>
    <property type="match status" value="1"/>
</dbReference>
<dbReference type="EMBL" id="PDCK01000042">
    <property type="protein sequence ID" value="PRQ36990.1"/>
    <property type="molecule type" value="Genomic_DNA"/>
</dbReference>
<evidence type="ECO:0000256" key="2">
    <source>
        <dbReference type="ARBA" id="ARBA00012483"/>
    </source>
</evidence>
<keyword evidence="7" id="KW-1185">Reference proteome</keyword>
<keyword evidence="5" id="KW-0472">Membrane</keyword>
<keyword evidence="5" id="KW-1133">Transmembrane helix</keyword>
<dbReference type="EC" id="2.3.2.27" evidence="2"/>
<evidence type="ECO:0000313" key="7">
    <source>
        <dbReference type="Proteomes" id="UP000238479"/>
    </source>
</evidence>
<dbReference type="PANTHER" id="PTHR45647:SF25">
    <property type="entry name" value="ADENINE NUCLEOTIDE ALPHA HYDROLASES-LIKE SUPERFAMILY PROTEIN"/>
    <property type="match status" value="1"/>
</dbReference>
<evidence type="ECO:0000256" key="5">
    <source>
        <dbReference type="SAM" id="Phobius"/>
    </source>
</evidence>
<evidence type="ECO:0000313" key="6">
    <source>
        <dbReference type="EMBL" id="PRQ36990.1"/>
    </source>
</evidence>
<comment type="caution">
    <text evidence="6">The sequence shown here is derived from an EMBL/GenBank/DDBJ whole genome shotgun (WGS) entry which is preliminary data.</text>
</comment>
<dbReference type="AlphaFoldDB" id="A0A2P6QS44"/>